<evidence type="ECO:0000313" key="1">
    <source>
        <dbReference type="EMBL" id="EFW12363.1"/>
    </source>
</evidence>
<feature type="non-terminal residue" evidence="1">
    <location>
        <position position="1"/>
    </location>
</feature>
<dbReference type="AlphaFoldDB" id="E9CM59"/>
<reference evidence="2" key="1">
    <citation type="journal article" date="2011" name="Genome Biol. Evol.">
        <title>Massive genomic decay in Serratia symbiotica, a recently evolved symbiont of aphids.</title>
        <authorList>
            <person name="Burke G.R."/>
            <person name="Moran N.A."/>
        </authorList>
    </citation>
    <scope>NUCLEOTIDE SEQUENCE [LARGE SCALE GENOMIC DNA]</scope>
    <source>
        <strain evidence="2">Tucson</strain>
    </source>
</reference>
<sequence length="21" mass="2328">VINMFGNKFVSDFCADYSAAK</sequence>
<proteinExistence type="predicted"/>
<dbReference type="Proteomes" id="UP000013568">
    <property type="component" value="Unassembled WGS sequence"/>
</dbReference>
<name>E9CM59_9GAMM</name>
<organism evidence="1 2">
    <name type="scientific">Serratia symbiotica str. Tucson</name>
    <dbReference type="NCBI Taxonomy" id="914128"/>
    <lineage>
        <taxon>Bacteria</taxon>
        <taxon>Pseudomonadati</taxon>
        <taxon>Pseudomonadota</taxon>
        <taxon>Gammaproteobacteria</taxon>
        <taxon>Enterobacterales</taxon>
        <taxon>Yersiniaceae</taxon>
        <taxon>Serratia</taxon>
        <taxon>Serratia symbiotica</taxon>
    </lineage>
</organism>
<evidence type="ECO:0000313" key="2">
    <source>
        <dbReference type="Proteomes" id="UP000013568"/>
    </source>
</evidence>
<gene>
    <name evidence="1" type="ORF">SSYM_1375</name>
</gene>
<dbReference type="HOGENOM" id="CLU_3425816_0_0_6"/>
<accession>E9CM59</accession>
<keyword evidence="2" id="KW-1185">Reference proteome</keyword>
<protein>
    <submittedName>
        <fullName evidence="1">Uncharacterized protein</fullName>
    </submittedName>
</protein>
<dbReference type="EMBL" id="GL636111">
    <property type="protein sequence ID" value="EFW12363.1"/>
    <property type="molecule type" value="Genomic_DNA"/>
</dbReference>